<evidence type="ECO:0000256" key="1">
    <source>
        <dbReference type="SAM" id="MobiDB-lite"/>
    </source>
</evidence>
<reference evidence="3" key="1">
    <citation type="submission" date="2025-08" db="UniProtKB">
        <authorList>
            <consortium name="RefSeq"/>
        </authorList>
    </citation>
    <scope>IDENTIFICATION</scope>
</reference>
<sequence length="433" mass="45750">MQLGVRQVGVALAPGVGCGGLWRDTIPILTESSQSSEGRPLCKPCSLPCPSSPAQGVPQADPSRPAAPREGSWELSAPPGPSLGPGRSLEDGGCYPGAREKFAAKSLQADSGRKQRVCRSICAHPAWTAPDTSAGPRPRAARLPGPAHKDPRWLGHVSAQRPAFVSGRRVPEGARPTWKQSHSRLARSHPLRGRQAASSHFSPRGSARPRPKPSLAPPPGPACVRPRGRPAWPRLRTLPRPQDKTGPCPIAAELSGPASRYGPAPSLGLCTLAAARTAPTAKRECHQSATLSREWTPSPGSALGSVEQVLSGCPLYPARPTRPAGSLLPEVGIPALPRGVQPPPYRTMLCEKDSPFLELSSLPPFPSNGERSRDRICLPGVAALPRGLGRQSGLLPPSHAPLTSLAPVRFRAALTWARSSRSCRLSSPLLKVF</sequence>
<feature type="region of interest" description="Disordered" evidence="1">
    <location>
        <begin position="126"/>
        <end position="248"/>
    </location>
</feature>
<dbReference type="Proteomes" id="UP001652624">
    <property type="component" value="Chromosome 17"/>
</dbReference>
<feature type="compositionally biased region" description="Pro residues" evidence="1">
    <location>
        <begin position="212"/>
        <end position="221"/>
    </location>
</feature>
<keyword evidence="2" id="KW-1185">Reference proteome</keyword>
<feature type="region of interest" description="Disordered" evidence="1">
    <location>
        <begin position="49"/>
        <end position="94"/>
    </location>
</feature>
<proteinExistence type="predicted"/>
<evidence type="ECO:0000313" key="2">
    <source>
        <dbReference type="Proteomes" id="UP001652624"/>
    </source>
</evidence>
<gene>
    <name evidence="3" type="primary">LOC132533699</name>
</gene>
<accession>A0ABM3W5C2</accession>
<dbReference type="GeneID" id="132533699"/>
<feature type="compositionally biased region" description="Low complexity" evidence="1">
    <location>
        <begin position="134"/>
        <end position="146"/>
    </location>
</feature>
<protein>
    <submittedName>
        <fullName evidence="3">Nascent polypeptide-associated complex subunit alpha, muscle-specific form-like</fullName>
    </submittedName>
</protein>
<evidence type="ECO:0000313" key="3">
    <source>
        <dbReference type="RefSeq" id="XP_060031750.1"/>
    </source>
</evidence>
<organism evidence="2 3">
    <name type="scientific">Erinaceus europaeus</name>
    <name type="common">Western European hedgehog</name>
    <dbReference type="NCBI Taxonomy" id="9365"/>
    <lineage>
        <taxon>Eukaryota</taxon>
        <taxon>Metazoa</taxon>
        <taxon>Chordata</taxon>
        <taxon>Craniata</taxon>
        <taxon>Vertebrata</taxon>
        <taxon>Euteleostomi</taxon>
        <taxon>Mammalia</taxon>
        <taxon>Eutheria</taxon>
        <taxon>Laurasiatheria</taxon>
        <taxon>Eulipotyphla</taxon>
        <taxon>Erinaceidae</taxon>
        <taxon>Erinaceinae</taxon>
        <taxon>Erinaceus</taxon>
    </lineage>
</organism>
<feature type="compositionally biased region" description="Basic residues" evidence="1">
    <location>
        <begin position="181"/>
        <end position="192"/>
    </location>
</feature>
<name>A0ABM3W5C2_ERIEU</name>
<dbReference type="RefSeq" id="XP_060031750.1">
    <property type="nucleotide sequence ID" value="XM_060175767.1"/>
</dbReference>